<dbReference type="AlphaFoldDB" id="A0A382WE68"/>
<proteinExistence type="predicted"/>
<accession>A0A382WE68</accession>
<dbReference type="EMBL" id="UINC01159065">
    <property type="protein sequence ID" value="SVD56944.1"/>
    <property type="molecule type" value="Genomic_DNA"/>
</dbReference>
<feature type="non-terminal residue" evidence="1">
    <location>
        <position position="1"/>
    </location>
</feature>
<dbReference type="Pfam" id="PF13557">
    <property type="entry name" value="Phenol_MetA_deg"/>
    <property type="match status" value="1"/>
</dbReference>
<name>A0A382WE68_9ZZZZ</name>
<reference evidence="1" key="1">
    <citation type="submission" date="2018-05" db="EMBL/GenBank/DDBJ databases">
        <authorList>
            <person name="Lanie J.A."/>
            <person name="Ng W.-L."/>
            <person name="Kazmierczak K.M."/>
            <person name="Andrzejewski T.M."/>
            <person name="Davidsen T.M."/>
            <person name="Wayne K.J."/>
            <person name="Tettelin H."/>
            <person name="Glass J.I."/>
            <person name="Rusch D."/>
            <person name="Podicherti R."/>
            <person name="Tsui H.-C.T."/>
            <person name="Winkler M.E."/>
        </authorList>
    </citation>
    <scope>NUCLEOTIDE SEQUENCE</scope>
</reference>
<sequence>IVIVILSCSIVVSGQGIITDRPDQTESSLTIQVKSLQIESGLLLEFLGEDGLNSERSILAPTTLIRYGLLDFAEVRIVSQIENIKNKSNNITGIKDLEIGAKLQLLKKKQVSLEIALLSHLIIPSGSKEVTGNTSGLINKVCVSHKTNSNIDIGYNLGYNYFDDDSESFTYSVVIGLGINERASIYFEPYGEVLNLDKNLTNINSGITYLLRDNFQLDFSFGSGINYTFNYVATGFSWNISAD</sequence>
<evidence type="ECO:0000313" key="1">
    <source>
        <dbReference type="EMBL" id="SVD56944.1"/>
    </source>
</evidence>
<gene>
    <name evidence="1" type="ORF">METZ01_LOCUS409798</name>
</gene>
<protein>
    <submittedName>
        <fullName evidence="1">Uncharacterized protein</fullName>
    </submittedName>
</protein>
<dbReference type="InterPro" id="IPR025737">
    <property type="entry name" value="FApF"/>
</dbReference>
<organism evidence="1">
    <name type="scientific">marine metagenome</name>
    <dbReference type="NCBI Taxonomy" id="408172"/>
    <lineage>
        <taxon>unclassified sequences</taxon>
        <taxon>metagenomes</taxon>
        <taxon>ecological metagenomes</taxon>
    </lineage>
</organism>